<sequence>MSTLTPGALLARRYRLIDRVGAGGMSVIWRARDEVLDRTVAVKVLSAALAADARFRDLVRDEARAAAQLVHPNVATVHDYAETVAPDGTVTAFVVFELLTGDELEARLTEGPLPWPDAVRVCAEVAEALAAAHRLGIVHRDVTPANVMMTPTGAKVLDFGIATRVGAPDDDAEGETFGTPAYVAPERLDGTPAQPATDSYALGVLLYETLTGHVPVPADTWEDLTRAWSAGHVPPPPEVPGLPPSVAALCMRCLARDPLSRPTAHAAAAELRAAIAAAPPPAPAPAPAPAPDRAAPRRGWVLVAAGIAAVLLLATAVLVPLLHDGAAPPGDGIAAQPTTPSPSPSTRQPAPTPAATVSIGEALSRVDGLIAEGQAVGGIRHDIATDLRNLLRELDAAETRTDRVNQLRAKVAVRAGEGAISRPYAERLDVALAGFPGG</sequence>
<feature type="binding site" evidence="7">
    <location>
        <position position="43"/>
    </location>
    <ligand>
        <name>ATP</name>
        <dbReference type="ChEBI" id="CHEBI:30616"/>
    </ligand>
</feature>
<protein>
    <recommendedName>
        <fullName evidence="1">non-specific serine/threonine protein kinase</fullName>
        <ecNumber evidence="1">2.7.11.1</ecNumber>
    </recommendedName>
</protein>
<evidence type="ECO:0000256" key="2">
    <source>
        <dbReference type="ARBA" id="ARBA00022527"/>
    </source>
</evidence>
<dbReference type="EMBL" id="FNQB01000002">
    <property type="protein sequence ID" value="SDZ20055.1"/>
    <property type="molecule type" value="Genomic_DNA"/>
</dbReference>
<dbReference type="RefSeq" id="WP_090792966.1">
    <property type="nucleotide sequence ID" value="NZ_BOND01000008.1"/>
</dbReference>
<gene>
    <name evidence="12" type="ORF">SAMN05421684_3421</name>
</gene>
<evidence type="ECO:0000256" key="5">
    <source>
        <dbReference type="ARBA" id="ARBA00022777"/>
    </source>
</evidence>
<evidence type="ECO:0000256" key="7">
    <source>
        <dbReference type="PROSITE-ProRule" id="PRU10141"/>
    </source>
</evidence>
<dbReference type="EC" id="2.7.11.1" evidence="1"/>
<dbReference type="Gene3D" id="1.10.510.10">
    <property type="entry name" value="Transferase(Phosphotransferase) domain 1"/>
    <property type="match status" value="1"/>
</dbReference>
<evidence type="ECO:0000256" key="4">
    <source>
        <dbReference type="ARBA" id="ARBA00022741"/>
    </source>
</evidence>
<name>A0A1H3R416_9ACTN</name>
<dbReference type="PANTHER" id="PTHR43289:SF6">
    <property type="entry name" value="SERINE_THREONINE-PROTEIN KINASE NEKL-3"/>
    <property type="match status" value="1"/>
</dbReference>
<dbReference type="Pfam" id="PF00069">
    <property type="entry name" value="Pkinase"/>
    <property type="match status" value="1"/>
</dbReference>
<dbReference type="InterPro" id="IPR011009">
    <property type="entry name" value="Kinase-like_dom_sf"/>
</dbReference>
<feature type="transmembrane region" description="Helical" evidence="10">
    <location>
        <begin position="300"/>
        <end position="322"/>
    </location>
</feature>
<dbReference type="OrthoDB" id="4408092at2"/>
<keyword evidence="3" id="KW-0808">Transferase</keyword>
<keyword evidence="6 7" id="KW-0067">ATP-binding</keyword>
<keyword evidence="8" id="KW-0175">Coiled coil</keyword>
<keyword evidence="2 12" id="KW-0723">Serine/threonine-protein kinase</keyword>
<evidence type="ECO:0000259" key="11">
    <source>
        <dbReference type="PROSITE" id="PS50011"/>
    </source>
</evidence>
<dbReference type="CDD" id="cd14014">
    <property type="entry name" value="STKc_PknB_like"/>
    <property type="match status" value="1"/>
</dbReference>
<keyword evidence="10" id="KW-0812">Transmembrane</keyword>
<dbReference type="Proteomes" id="UP000199632">
    <property type="component" value="Unassembled WGS sequence"/>
</dbReference>
<dbReference type="GO" id="GO:0004674">
    <property type="term" value="F:protein serine/threonine kinase activity"/>
    <property type="evidence" value="ECO:0007669"/>
    <property type="project" value="UniProtKB-KW"/>
</dbReference>
<dbReference type="PROSITE" id="PS00107">
    <property type="entry name" value="PROTEIN_KINASE_ATP"/>
    <property type="match status" value="1"/>
</dbReference>
<keyword evidence="13" id="KW-1185">Reference proteome</keyword>
<keyword evidence="10" id="KW-1133">Transmembrane helix</keyword>
<evidence type="ECO:0000313" key="12">
    <source>
        <dbReference type="EMBL" id="SDZ20055.1"/>
    </source>
</evidence>
<evidence type="ECO:0000313" key="13">
    <source>
        <dbReference type="Proteomes" id="UP000199632"/>
    </source>
</evidence>
<dbReference type="AlphaFoldDB" id="A0A1H3R416"/>
<dbReference type="InterPro" id="IPR017441">
    <property type="entry name" value="Protein_kinase_ATP_BS"/>
</dbReference>
<dbReference type="SUPFAM" id="SSF56112">
    <property type="entry name" value="Protein kinase-like (PK-like)"/>
    <property type="match status" value="1"/>
</dbReference>
<dbReference type="InterPro" id="IPR008266">
    <property type="entry name" value="Tyr_kinase_AS"/>
</dbReference>
<dbReference type="PROSITE" id="PS50011">
    <property type="entry name" value="PROTEIN_KINASE_DOM"/>
    <property type="match status" value="1"/>
</dbReference>
<feature type="domain" description="Protein kinase" evidence="11">
    <location>
        <begin position="14"/>
        <end position="275"/>
    </location>
</feature>
<evidence type="ECO:0000256" key="3">
    <source>
        <dbReference type="ARBA" id="ARBA00022679"/>
    </source>
</evidence>
<feature type="coiled-coil region" evidence="8">
    <location>
        <begin position="380"/>
        <end position="407"/>
    </location>
</feature>
<keyword evidence="4 7" id="KW-0547">Nucleotide-binding</keyword>
<dbReference type="InterPro" id="IPR000719">
    <property type="entry name" value="Prot_kinase_dom"/>
</dbReference>
<keyword evidence="5 12" id="KW-0418">Kinase</keyword>
<dbReference type="STRING" id="137265.SAMN05421684_3421"/>
<dbReference type="PANTHER" id="PTHR43289">
    <property type="entry name" value="MITOGEN-ACTIVATED PROTEIN KINASE KINASE KINASE 20-RELATED"/>
    <property type="match status" value="1"/>
</dbReference>
<evidence type="ECO:0000256" key="1">
    <source>
        <dbReference type="ARBA" id="ARBA00012513"/>
    </source>
</evidence>
<dbReference type="PROSITE" id="PS00109">
    <property type="entry name" value="PROTEIN_KINASE_TYR"/>
    <property type="match status" value="1"/>
</dbReference>
<organism evidence="12 13">
    <name type="scientific">Asanoa ishikariensis</name>
    <dbReference type="NCBI Taxonomy" id="137265"/>
    <lineage>
        <taxon>Bacteria</taxon>
        <taxon>Bacillati</taxon>
        <taxon>Actinomycetota</taxon>
        <taxon>Actinomycetes</taxon>
        <taxon>Micromonosporales</taxon>
        <taxon>Micromonosporaceae</taxon>
        <taxon>Asanoa</taxon>
    </lineage>
</organism>
<evidence type="ECO:0000256" key="8">
    <source>
        <dbReference type="SAM" id="Coils"/>
    </source>
</evidence>
<evidence type="ECO:0000256" key="10">
    <source>
        <dbReference type="SAM" id="Phobius"/>
    </source>
</evidence>
<proteinExistence type="predicted"/>
<keyword evidence="10" id="KW-0472">Membrane</keyword>
<dbReference type="Gene3D" id="3.30.200.20">
    <property type="entry name" value="Phosphorylase Kinase, domain 1"/>
    <property type="match status" value="1"/>
</dbReference>
<reference evidence="13" key="1">
    <citation type="submission" date="2016-10" db="EMBL/GenBank/DDBJ databases">
        <authorList>
            <person name="Varghese N."/>
            <person name="Submissions S."/>
        </authorList>
    </citation>
    <scope>NUCLEOTIDE SEQUENCE [LARGE SCALE GENOMIC DNA]</scope>
    <source>
        <strain evidence="13">DSM 44718</strain>
    </source>
</reference>
<evidence type="ECO:0000256" key="6">
    <source>
        <dbReference type="ARBA" id="ARBA00022840"/>
    </source>
</evidence>
<dbReference type="GO" id="GO:0005524">
    <property type="term" value="F:ATP binding"/>
    <property type="evidence" value="ECO:0007669"/>
    <property type="project" value="UniProtKB-UniRule"/>
</dbReference>
<evidence type="ECO:0000256" key="9">
    <source>
        <dbReference type="SAM" id="MobiDB-lite"/>
    </source>
</evidence>
<accession>A0A1H3R416</accession>
<feature type="region of interest" description="Disordered" evidence="9">
    <location>
        <begin position="330"/>
        <end position="353"/>
    </location>
</feature>